<evidence type="ECO:0000256" key="1">
    <source>
        <dbReference type="ARBA" id="ARBA00004141"/>
    </source>
</evidence>
<proteinExistence type="predicted"/>
<accession>A0A423W3H4</accession>
<gene>
    <name evidence="7" type="ORF">VSDG_04886</name>
</gene>
<dbReference type="Proteomes" id="UP000284375">
    <property type="component" value="Unassembled WGS sequence"/>
</dbReference>
<organism evidence="7 8">
    <name type="scientific">Cytospora chrysosperma</name>
    <name type="common">Cytospora canker fungus</name>
    <name type="synonym">Sphaeria chrysosperma</name>
    <dbReference type="NCBI Taxonomy" id="252740"/>
    <lineage>
        <taxon>Eukaryota</taxon>
        <taxon>Fungi</taxon>
        <taxon>Dikarya</taxon>
        <taxon>Ascomycota</taxon>
        <taxon>Pezizomycotina</taxon>
        <taxon>Sordariomycetes</taxon>
        <taxon>Sordariomycetidae</taxon>
        <taxon>Diaporthales</taxon>
        <taxon>Cytosporaceae</taxon>
        <taxon>Cytospora</taxon>
    </lineage>
</organism>
<dbReference type="PIRSF" id="PIRSF006060">
    <property type="entry name" value="AA_transporter"/>
    <property type="match status" value="1"/>
</dbReference>
<sequence length="468" mass="50177">MFITGLTNGGPAGALYEYLVAWVGFISVNAVLGELASMAPTSGAQYHWVSILAPRSSRKFLGYITGWLMLAGWQAMTASAAYLCGTMIQGALVLTHPDYLNHWQNWHGTLLLWAVILLSVTVNTVWGPLLARFEGAVLVLHVLGFFAILLPLVLLSDHSNPGAVWTTFLNQGGWPTQGLSFCIGIQGSVFAFLGGDGAIHMSEEIRNPSMIVPRSLLAGLLINGILGFAMLIALLYCMGDVDQALEANPSYPFMAIFKSSVGSTAGATVMVSIIIIMAFAATTGCLASTSRIYWAFARDHALPGSQYLKKLDSRTHVPMTAVVTTTILSCLLALVNIGDATAFNGVISITVAGVMGSYLIVACLILYRRLTTGIRPRNDDNTLTNTTGAGLTWGPWRLKGFIGIANNTFACAFLAFTFFFSFWPAVADVTPASMNWAVLVTVIVLGFSIAYYALVARKTFSGPIVEVE</sequence>
<dbReference type="EMBL" id="LJZO01000015">
    <property type="protein sequence ID" value="ROV97877.1"/>
    <property type="molecule type" value="Genomic_DNA"/>
</dbReference>
<dbReference type="PANTHER" id="PTHR45649">
    <property type="entry name" value="AMINO-ACID PERMEASE BAT1"/>
    <property type="match status" value="1"/>
</dbReference>
<dbReference type="AlphaFoldDB" id="A0A423W3H4"/>
<evidence type="ECO:0000256" key="5">
    <source>
        <dbReference type="ARBA" id="ARBA00023136"/>
    </source>
</evidence>
<feature type="transmembrane region" description="Helical" evidence="6">
    <location>
        <begin position="60"/>
        <end position="90"/>
    </location>
</feature>
<dbReference type="GO" id="GO:0016020">
    <property type="term" value="C:membrane"/>
    <property type="evidence" value="ECO:0007669"/>
    <property type="project" value="UniProtKB-SubCell"/>
</dbReference>
<protein>
    <recommendedName>
        <fullName evidence="9">Amino acid permease/ SLC12A domain-containing protein</fullName>
    </recommendedName>
</protein>
<evidence type="ECO:0000256" key="4">
    <source>
        <dbReference type="ARBA" id="ARBA00022989"/>
    </source>
</evidence>
<keyword evidence="8" id="KW-1185">Reference proteome</keyword>
<evidence type="ECO:0000256" key="3">
    <source>
        <dbReference type="ARBA" id="ARBA00022692"/>
    </source>
</evidence>
<feature type="transmembrane region" description="Helical" evidence="6">
    <location>
        <begin position="269"/>
        <end position="296"/>
    </location>
</feature>
<dbReference type="PANTHER" id="PTHR45649:SF1">
    <property type="entry name" value="TRANSPORTER, PUTATIVE (EUROFUNG)-RELATED"/>
    <property type="match status" value="1"/>
</dbReference>
<feature type="transmembrane region" description="Helical" evidence="6">
    <location>
        <begin position="174"/>
        <end position="195"/>
    </location>
</feature>
<dbReference type="Pfam" id="PF13520">
    <property type="entry name" value="AA_permease_2"/>
    <property type="match status" value="1"/>
</dbReference>
<dbReference type="GO" id="GO:0022857">
    <property type="term" value="F:transmembrane transporter activity"/>
    <property type="evidence" value="ECO:0007669"/>
    <property type="project" value="InterPro"/>
</dbReference>
<feature type="transmembrane region" description="Helical" evidence="6">
    <location>
        <begin position="435"/>
        <end position="454"/>
    </location>
</feature>
<keyword evidence="3 6" id="KW-0812">Transmembrane</keyword>
<keyword evidence="4 6" id="KW-1133">Transmembrane helix</keyword>
<evidence type="ECO:0000256" key="6">
    <source>
        <dbReference type="SAM" id="Phobius"/>
    </source>
</evidence>
<feature type="transmembrane region" description="Helical" evidence="6">
    <location>
        <begin position="136"/>
        <end position="154"/>
    </location>
</feature>
<dbReference type="Gene3D" id="1.20.1740.10">
    <property type="entry name" value="Amino acid/polyamine transporter I"/>
    <property type="match status" value="1"/>
</dbReference>
<evidence type="ECO:0000256" key="2">
    <source>
        <dbReference type="ARBA" id="ARBA00022448"/>
    </source>
</evidence>
<feature type="transmembrane region" description="Helical" evidence="6">
    <location>
        <begin position="20"/>
        <end position="39"/>
    </location>
</feature>
<keyword evidence="2" id="KW-0813">Transport</keyword>
<feature type="transmembrane region" description="Helical" evidence="6">
    <location>
        <begin position="401"/>
        <end position="423"/>
    </location>
</feature>
<name>A0A423W3H4_CYTCH</name>
<evidence type="ECO:0000313" key="8">
    <source>
        <dbReference type="Proteomes" id="UP000284375"/>
    </source>
</evidence>
<feature type="transmembrane region" description="Helical" evidence="6">
    <location>
        <begin position="343"/>
        <end position="367"/>
    </location>
</feature>
<evidence type="ECO:0008006" key="9">
    <source>
        <dbReference type="Google" id="ProtNLM"/>
    </source>
</evidence>
<dbReference type="OrthoDB" id="3257095at2759"/>
<dbReference type="STRING" id="252740.A0A423W3H4"/>
<reference evidence="7 8" key="1">
    <citation type="submission" date="2015-09" db="EMBL/GenBank/DDBJ databases">
        <title>Host preference determinants of Valsa canker pathogens revealed by comparative genomics.</title>
        <authorList>
            <person name="Yin Z."/>
            <person name="Huang L."/>
        </authorList>
    </citation>
    <scope>NUCLEOTIDE SEQUENCE [LARGE SCALE GENOMIC DNA]</scope>
    <source>
        <strain evidence="7 8">YSFL</strain>
    </source>
</reference>
<feature type="transmembrane region" description="Helical" evidence="6">
    <location>
        <begin position="216"/>
        <end position="236"/>
    </location>
</feature>
<evidence type="ECO:0000313" key="7">
    <source>
        <dbReference type="EMBL" id="ROV97877.1"/>
    </source>
</evidence>
<comment type="subcellular location">
    <subcellularLocation>
        <location evidence="1">Membrane</location>
        <topology evidence="1">Multi-pass membrane protein</topology>
    </subcellularLocation>
</comment>
<feature type="transmembrane region" description="Helical" evidence="6">
    <location>
        <begin position="317"/>
        <end position="337"/>
    </location>
</feature>
<keyword evidence="5 6" id="KW-0472">Membrane</keyword>
<comment type="caution">
    <text evidence="7">The sequence shown here is derived from an EMBL/GenBank/DDBJ whole genome shotgun (WGS) entry which is preliminary data.</text>
</comment>
<feature type="transmembrane region" description="Helical" evidence="6">
    <location>
        <begin position="110"/>
        <end position="129"/>
    </location>
</feature>
<dbReference type="InterPro" id="IPR002293">
    <property type="entry name" value="AA/rel_permease1"/>
</dbReference>